<accession>A0A2P8GZ99</accession>
<evidence type="ECO:0000256" key="2">
    <source>
        <dbReference type="ARBA" id="ARBA00023125"/>
    </source>
</evidence>
<proteinExistence type="predicted"/>
<feature type="region of interest" description="Disordered" evidence="4">
    <location>
        <begin position="1"/>
        <end position="23"/>
    </location>
</feature>
<name>A0A2P8GZ99_9MICO</name>
<evidence type="ECO:0000256" key="1">
    <source>
        <dbReference type="ARBA" id="ARBA00023015"/>
    </source>
</evidence>
<evidence type="ECO:0000313" key="5">
    <source>
        <dbReference type="EMBL" id="PSL39294.1"/>
    </source>
</evidence>
<dbReference type="PANTHER" id="PTHR38465:SF2">
    <property type="entry name" value="HTH-TYPE TRANSCRIPTIONAL REGULATOR MMPR5"/>
    <property type="match status" value="1"/>
</dbReference>
<keyword evidence="3" id="KW-0804">Transcription</keyword>
<dbReference type="RefSeq" id="WP_208019772.1">
    <property type="nucleotide sequence ID" value="NZ_PYAU01000001.1"/>
</dbReference>
<dbReference type="InterPro" id="IPR036388">
    <property type="entry name" value="WH-like_DNA-bd_sf"/>
</dbReference>
<keyword evidence="1" id="KW-0805">Transcription regulation</keyword>
<reference evidence="5 6" key="1">
    <citation type="submission" date="2018-03" db="EMBL/GenBank/DDBJ databases">
        <title>Genomic Encyclopedia of Archaeal and Bacterial Type Strains, Phase II (KMG-II): from individual species to whole genera.</title>
        <authorList>
            <person name="Goeker M."/>
        </authorList>
    </citation>
    <scope>NUCLEOTIDE SEQUENCE [LARGE SCALE GENOMIC DNA]</scope>
    <source>
        <strain evidence="5 6">DSM 21548</strain>
    </source>
</reference>
<comment type="caution">
    <text evidence="5">The sequence shown here is derived from an EMBL/GenBank/DDBJ whole genome shotgun (WGS) entry which is preliminary data.</text>
</comment>
<dbReference type="InterPro" id="IPR052362">
    <property type="entry name" value="HTH-GbsR_regulator"/>
</dbReference>
<evidence type="ECO:0000313" key="6">
    <source>
        <dbReference type="Proteomes" id="UP000241203"/>
    </source>
</evidence>
<evidence type="ECO:0000256" key="3">
    <source>
        <dbReference type="ARBA" id="ARBA00023163"/>
    </source>
</evidence>
<evidence type="ECO:0000256" key="4">
    <source>
        <dbReference type="SAM" id="MobiDB-lite"/>
    </source>
</evidence>
<dbReference type="EMBL" id="PYAU01000001">
    <property type="protein sequence ID" value="PSL39294.1"/>
    <property type="molecule type" value="Genomic_DNA"/>
</dbReference>
<gene>
    <name evidence="5" type="ORF">CLV49_2928</name>
</gene>
<sequence>MSQNATQPHPLSETPVPSDDASHLTELDDATRTFVEDFASSWESANNARMDGRVLGLLIIVDEPYLSSAQIAHLLQASTGAVSMATRALVTVGFLKRHALPGDRAHYFRVEDDVWGTFLSGEREYLRRMKGTVIGGLDLVPADAAGPRTRLRNAQRYMTWLEGYHRKMLADWEAYRDAAEAAEAGDARLDDHAPDEQEKDDTP</sequence>
<feature type="region of interest" description="Disordered" evidence="4">
    <location>
        <begin position="183"/>
        <end position="203"/>
    </location>
</feature>
<dbReference type="Proteomes" id="UP000241203">
    <property type="component" value="Unassembled WGS sequence"/>
</dbReference>
<dbReference type="SUPFAM" id="SSF46785">
    <property type="entry name" value="Winged helix' DNA-binding domain"/>
    <property type="match status" value="1"/>
</dbReference>
<evidence type="ECO:0008006" key="7">
    <source>
        <dbReference type="Google" id="ProtNLM"/>
    </source>
</evidence>
<organism evidence="5 6">
    <name type="scientific">Labedella gwakjiensis</name>
    <dbReference type="NCBI Taxonomy" id="390269"/>
    <lineage>
        <taxon>Bacteria</taxon>
        <taxon>Bacillati</taxon>
        <taxon>Actinomycetota</taxon>
        <taxon>Actinomycetes</taxon>
        <taxon>Micrococcales</taxon>
        <taxon>Microbacteriaceae</taxon>
        <taxon>Labedella</taxon>
    </lineage>
</organism>
<keyword evidence="2" id="KW-0238">DNA-binding</keyword>
<dbReference type="Gene3D" id="1.10.10.10">
    <property type="entry name" value="Winged helix-like DNA-binding domain superfamily/Winged helix DNA-binding domain"/>
    <property type="match status" value="1"/>
</dbReference>
<dbReference type="PANTHER" id="PTHR38465">
    <property type="entry name" value="HTH-TYPE TRANSCRIPTIONAL REGULATOR MJ1563-RELATED"/>
    <property type="match status" value="1"/>
</dbReference>
<dbReference type="AlphaFoldDB" id="A0A2P8GZ99"/>
<protein>
    <recommendedName>
        <fullName evidence="7">MarR family protein</fullName>
    </recommendedName>
</protein>
<dbReference type="GO" id="GO:0003677">
    <property type="term" value="F:DNA binding"/>
    <property type="evidence" value="ECO:0007669"/>
    <property type="project" value="UniProtKB-KW"/>
</dbReference>
<dbReference type="InterPro" id="IPR036390">
    <property type="entry name" value="WH_DNA-bd_sf"/>
</dbReference>